<reference evidence="1" key="1">
    <citation type="submission" date="2020-11" db="EMBL/GenBank/DDBJ databases">
        <authorList>
            <person name="Tran Van P."/>
        </authorList>
    </citation>
    <scope>NUCLEOTIDE SEQUENCE</scope>
</reference>
<sequence length="243" mass="26649">MNLDLNPAIFSRVHHAITRDPKEFLASPMPVETVEQAAEIAQTRESLRLVGNLVEAMVVYLADVVRRRPSREQLPPTTMDPEGVRVSVQIPDIQSLGDQSLGSLLDMQDRQALWSLRELFPPTTVTPEGVWPYGLQVEQLPPTTVTPEGVRVSVLIPDIQSPGGQSLGSLQDTQDRKAYQDARSKNCGLQEKSRISAVGPDVRGSLQGQMSSRVTSGSTLARSHFDATCARDHSRGVTILVYI</sequence>
<proteinExistence type="predicted"/>
<accession>A0A7R8VL00</accession>
<evidence type="ECO:0000313" key="1">
    <source>
        <dbReference type="EMBL" id="CAD7198779.1"/>
    </source>
</evidence>
<protein>
    <submittedName>
        <fullName evidence="1">Uncharacterized protein</fullName>
    </submittedName>
</protein>
<dbReference type="AlphaFoldDB" id="A0A7R8VL00"/>
<dbReference type="EMBL" id="OA566361">
    <property type="protein sequence ID" value="CAD7198779.1"/>
    <property type="molecule type" value="Genomic_DNA"/>
</dbReference>
<gene>
    <name evidence="1" type="ORF">TDIB3V08_LOCUS5056</name>
</gene>
<organism evidence="1">
    <name type="scientific">Timema douglasi</name>
    <name type="common">Walking stick</name>
    <dbReference type="NCBI Taxonomy" id="61478"/>
    <lineage>
        <taxon>Eukaryota</taxon>
        <taxon>Metazoa</taxon>
        <taxon>Ecdysozoa</taxon>
        <taxon>Arthropoda</taxon>
        <taxon>Hexapoda</taxon>
        <taxon>Insecta</taxon>
        <taxon>Pterygota</taxon>
        <taxon>Neoptera</taxon>
        <taxon>Polyneoptera</taxon>
        <taxon>Phasmatodea</taxon>
        <taxon>Timematodea</taxon>
        <taxon>Timematoidea</taxon>
        <taxon>Timematidae</taxon>
        <taxon>Timema</taxon>
    </lineage>
</organism>
<name>A0A7R8VL00_TIMDO</name>